<evidence type="ECO:0000313" key="1">
    <source>
        <dbReference type="EMBL" id="MPN18462.1"/>
    </source>
</evidence>
<protein>
    <submittedName>
        <fullName evidence="1">Uncharacterized protein</fullName>
    </submittedName>
</protein>
<proteinExistence type="predicted"/>
<name>A0A645FXM5_9ZZZZ</name>
<dbReference type="EMBL" id="VSSQ01065792">
    <property type="protein sequence ID" value="MPN18462.1"/>
    <property type="molecule type" value="Genomic_DNA"/>
</dbReference>
<organism evidence="1">
    <name type="scientific">bioreactor metagenome</name>
    <dbReference type="NCBI Taxonomy" id="1076179"/>
    <lineage>
        <taxon>unclassified sequences</taxon>
        <taxon>metagenomes</taxon>
        <taxon>ecological metagenomes</taxon>
    </lineage>
</organism>
<reference evidence="1" key="1">
    <citation type="submission" date="2019-08" db="EMBL/GenBank/DDBJ databases">
        <authorList>
            <person name="Kucharzyk K."/>
            <person name="Murdoch R.W."/>
            <person name="Higgins S."/>
            <person name="Loffler F."/>
        </authorList>
    </citation>
    <scope>NUCLEOTIDE SEQUENCE</scope>
</reference>
<accession>A0A645FXM5</accession>
<sequence>MQETDLLIRYMGIIPDGKRRMDEDEETVIPDIIKRFDADAAAYGGGRCR</sequence>
<gene>
    <name evidence="1" type="ORF">SDC9_165822</name>
</gene>
<dbReference type="AlphaFoldDB" id="A0A645FXM5"/>
<comment type="caution">
    <text evidence="1">The sequence shown here is derived from an EMBL/GenBank/DDBJ whole genome shotgun (WGS) entry which is preliminary data.</text>
</comment>